<feature type="region of interest" description="Disordered" evidence="1">
    <location>
        <begin position="186"/>
        <end position="258"/>
    </location>
</feature>
<proteinExistence type="predicted"/>
<protein>
    <submittedName>
        <fullName evidence="2">ARAD1D22902p</fullName>
    </submittedName>
</protein>
<feature type="compositionally biased region" description="Basic and acidic residues" evidence="1">
    <location>
        <begin position="72"/>
        <end position="86"/>
    </location>
</feature>
<evidence type="ECO:0000256" key="1">
    <source>
        <dbReference type="SAM" id="MobiDB-lite"/>
    </source>
</evidence>
<sequence length="381" mass="42365">MDENASVFGESELHVSHDSDSWNEFEDDYEPSRATPLLGSTVTQSQLKHAAREFLDERPGDSTPSPGPSYKHMREPVRAPVRDHSRQVSGSTIVNDDDHESKRPHRMNVWPTVVEDPSEASNTIGTPPPLNKVRPSHKGHDTTGNTDTQVNYTNGKQYSSDDELRALKEYLKSSAFGSQLLDSFGEGAEQAPQNRVSATAAPASKQTDSAGPSRQPGPAVNIPSESTNMNIPRPRDRNHSTSYPITNASTPPSRQPLNTKCRECEMSIASVTSADHSIGPEDLPNPKLYQRLHLDAVDQMSPTEAKNVIKNILTLLRVPLCKAPTTFPEIARYLFQEDPYYCFADTVHKIIYNQGMGDYNTDAEDRRCMKRMVDFLQAELD</sequence>
<accession>A0A060TAD1</accession>
<gene>
    <name evidence="2" type="ORF">GNLVRS02_ARAD1D22902g</name>
</gene>
<name>A0A060TAD1_BLAAD</name>
<feature type="compositionally biased region" description="Polar residues" evidence="1">
    <location>
        <begin position="38"/>
        <end position="47"/>
    </location>
</feature>
<dbReference type="EMBL" id="HG937694">
    <property type="protein sequence ID" value="CDP37933.1"/>
    <property type="molecule type" value="Genomic_DNA"/>
</dbReference>
<dbReference type="AlphaFoldDB" id="A0A060TAD1"/>
<feature type="region of interest" description="Disordered" evidence="1">
    <location>
        <begin position="1"/>
        <end position="156"/>
    </location>
</feature>
<evidence type="ECO:0000313" key="2">
    <source>
        <dbReference type="EMBL" id="CDP37933.1"/>
    </source>
</evidence>
<feature type="compositionally biased region" description="Basic and acidic residues" evidence="1">
    <location>
        <begin position="11"/>
        <end position="20"/>
    </location>
</feature>
<organism evidence="2">
    <name type="scientific">Blastobotrys adeninivorans</name>
    <name type="common">Yeast</name>
    <name type="synonym">Arxula adeninivorans</name>
    <dbReference type="NCBI Taxonomy" id="409370"/>
    <lineage>
        <taxon>Eukaryota</taxon>
        <taxon>Fungi</taxon>
        <taxon>Dikarya</taxon>
        <taxon>Ascomycota</taxon>
        <taxon>Saccharomycotina</taxon>
        <taxon>Dipodascomycetes</taxon>
        <taxon>Dipodascales</taxon>
        <taxon>Trichomonascaceae</taxon>
        <taxon>Blastobotrys</taxon>
    </lineage>
</organism>
<feature type="compositionally biased region" description="Polar residues" evidence="1">
    <location>
        <begin position="240"/>
        <end position="258"/>
    </location>
</feature>
<dbReference type="InterPro" id="IPR021750">
    <property type="entry name" value="Sid4-like"/>
</dbReference>
<reference evidence="2" key="2">
    <citation type="submission" date="2014-06" db="EMBL/GenBank/DDBJ databases">
        <title>The complete genome of Blastobotrys (Arxula) adeninivorans LS3 - a yeast of biotechnological interest.</title>
        <authorList>
            <person name="Kunze G."/>
            <person name="Gaillardin C."/>
            <person name="Czernicka M."/>
            <person name="Durrens P."/>
            <person name="Martin T."/>
            <person name="Boer E."/>
            <person name="Gabaldon T."/>
            <person name="Cruz J."/>
            <person name="Talla E."/>
            <person name="Marck C."/>
            <person name="Goffeau A."/>
            <person name="Barbe V."/>
            <person name="Baret P."/>
            <person name="Baronian K."/>
            <person name="Beier S."/>
            <person name="Bleykasten C."/>
            <person name="Bode R."/>
            <person name="Casaregola S."/>
            <person name="Despons L."/>
            <person name="Fairhead C."/>
            <person name="Giersberg M."/>
            <person name="Gierski P."/>
            <person name="Hahnel U."/>
            <person name="Hartmann A."/>
            <person name="Jankowska D."/>
            <person name="Jubin C."/>
            <person name="Jung P."/>
            <person name="Lafontaine I."/>
            <person name="Leh-Louis V."/>
            <person name="Lemaire M."/>
            <person name="Marcet-Houben M."/>
            <person name="Mascher M."/>
            <person name="Morel G."/>
            <person name="Richard G.-F."/>
            <person name="Riechen J."/>
            <person name="Sacerdot C."/>
            <person name="Sarkar A."/>
            <person name="Savel G."/>
            <person name="Schacherer J."/>
            <person name="Sherman D."/>
            <person name="Straub M.-L."/>
            <person name="Stein N."/>
            <person name="Thierry A."/>
            <person name="Trautwein-Schult A."/>
            <person name="Westhof E."/>
            <person name="Worch S."/>
            <person name="Dujon B."/>
            <person name="Souciet J.-L."/>
            <person name="Wincker P."/>
            <person name="Scholz U."/>
            <person name="Neuveglise N."/>
        </authorList>
    </citation>
    <scope>NUCLEOTIDE SEQUENCE</scope>
    <source>
        <strain evidence="2">LS3</strain>
    </source>
</reference>
<dbReference type="Pfam" id="PF11778">
    <property type="entry name" value="SID"/>
    <property type="match status" value="1"/>
</dbReference>
<feature type="compositionally biased region" description="Polar residues" evidence="1">
    <location>
        <begin position="142"/>
        <end position="156"/>
    </location>
</feature>
<reference evidence="2" key="1">
    <citation type="submission" date="2014-02" db="EMBL/GenBank/DDBJ databases">
        <authorList>
            <person name="Genoscope - CEA"/>
        </authorList>
    </citation>
    <scope>NUCLEOTIDE SEQUENCE</scope>
    <source>
        <strain evidence="2">LS3</strain>
    </source>
</reference>
<feature type="compositionally biased region" description="Basic and acidic residues" evidence="1">
    <location>
        <begin position="50"/>
        <end position="60"/>
    </location>
</feature>